<feature type="domain" description="Transglutaminase-like" evidence="2">
    <location>
        <begin position="146"/>
        <end position="242"/>
    </location>
</feature>
<sequence>MKKRFAILLVLSLGLSACSQTSLKLPDLLGGKREIVTFSESLYRPQQEFEKISCDVSEGCYVVSSEMEAGLLIGNLVRSGQRKAAMIADEDLDLDKIFIYALALAPSTFEAQYSQRRMMNGTRRTEFTITMEDEQQLQRSRVQAQRLVTELINPNQDQREVIQTLHDWLVLHTQYDTEAAKLSEAERKQSLAFRASGVFERGKATCSGYMEAMDLLLEAAGIGSIKVFSNTMDHAWNLVSLDGEMRYLDATFDDPVPDQPGRVMYDFFLIDAPTLQLREKYEFDPATTTTISQAEYEAYFQYCFS</sequence>
<dbReference type="InterPro" id="IPR002931">
    <property type="entry name" value="Transglutaminase-like"/>
</dbReference>
<dbReference type="InterPro" id="IPR038765">
    <property type="entry name" value="Papain-like_cys_pep_sf"/>
</dbReference>
<dbReference type="PROSITE" id="PS51257">
    <property type="entry name" value="PROKAR_LIPOPROTEIN"/>
    <property type="match status" value="1"/>
</dbReference>
<reference evidence="5 6" key="1">
    <citation type="journal article" date="2019" name="Nat. Med.">
        <title>A library of human gut bacterial isolates paired with longitudinal multiomics data enables mechanistic microbiome research.</title>
        <authorList>
            <person name="Poyet M."/>
            <person name="Groussin M."/>
            <person name="Gibbons S.M."/>
            <person name="Avila-Pacheco J."/>
            <person name="Jiang X."/>
            <person name="Kearney S.M."/>
            <person name="Perrotta A.R."/>
            <person name="Berdy B."/>
            <person name="Zhao S."/>
            <person name="Lieberman T.D."/>
            <person name="Swanson P.K."/>
            <person name="Smith M."/>
            <person name="Roesemann S."/>
            <person name="Alexander J.E."/>
            <person name="Rich S.A."/>
            <person name="Livny J."/>
            <person name="Vlamakis H."/>
            <person name="Clish C."/>
            <person name="Bullock K."/>
            <person name="Deik A."/>
            <person name="Scott J."/>
            <person name="Pierce K.A."/>
            <person name="Xavier R.J."/>
            <person name="Alm E.J."/>
        </authorList>
    </citation>
    <scope>NUCLEOTIDE SEQUENCE [LARGE SCALE GENOMIC DNA]</scope>
    <source>
        <strain evidence="3 5">BIOML-A4</strain>
        <strain evidence="4 6">BIOML-A5</strain>
    </source>
</reference>
<dbReference type="RefSeq" id="WP_020224771.1">
    <property type="nucleotide sequence ID" value="NZ_CABKSC010000002.1"/>
</dbReference>
<gene>
    <name evidence="4" type="ORF">GKD88_00605</name>
    <name evidence="3" type="ORF">GKE08_00600</name>
</gene>
<evidence type="ECO:0000313" key="4">
    <source>
        <dbReference type="EMBL" id="MSC31628.1"/>
    </source>
</evidence>
<dbReference type="Proteomes" id="UP000433575">
    <property type="component" value="Unassembled WGS sequence"/>
</dbReference>
<dbReference type="GO" id="GO:0005737">
    <property type="term" value="C:cytoplasm"/>
    <property type="evidence" value="ECO:0007669"/>
    <property type="project" value="TreeGrafter"/>
</dbReference>
<comment type="caution">
    <text evidence="3">The sequence shown here is derived from an EMBL/GenBank/DDBJ whole genome shotgun (WGS) entry which is preliminary data.</text>
</comment>
<protein>
    <recommendedName>
        <fullName evidence="2">Transglutaminase-like domain-containing protein</fullName>
    </recommendedName>
</protein>
<dbReference type="EMBL" id="WKPJ01000001">
    <property type="protein sequence ID" value="MSA87833.1"/>
    <property type="molecule type" value="Genomic_DNA"/>
</dbReference>
<evidence type="ECO:0000256" key="1">
    <source>
        <dbReference type="SAM" id="SignalP"/>
    </source>
</evidence>
<feature type="chain" id="PRO_5039160166" description="Transglutaminase-like domain-containing protein" evidence="1">
    <location>
        <begin position="22"/>
        <end position="305"/>
    </location>
</feature>
<keyword evidence="1" id="KW-0732">Signal</keyword>
<evidence type="ECO:0000313" key="3">
    <source>
        <dbReference type="EMBL" id="MSA87833.1"/>
    </source>
</evidence>
<dbReference type="InterPro" id="IPR052557">
    <property type="entry name" value="CAP/Cytokinesis_protein"/>
</dbReference>
<dbReference type="Gene3D" id="3.10.620.30">
    <property type="match status" value="1"/>
</dbReference>
<feature type="signal peptide" evidence="1">
    <location>
        <begin position="1"/>
        <end position="21"/>
    </location>
</feature>
<dbReference type="OrthoDB" id="9788327at2"/>
<name>A0A6N7S1R5_9FIRM</name>
<dbReference type="Pfam" id="PF01841">
    <property type="entry name" value="Transglut_core"/>
    <property type="match status" value="1"/>
</dbReference>
<evidence type="ECO:0000259" key="2">
    <source>
        <dbReference type="Pfam" id="PF01841"/>
    </source>
</evidence>
<evidence type="ECO:0000313" key="6">
    <source>
        <dbReference type="Proteomes" id="UP000480929"/>
    </source>
</evidence>
<dbReference type="Proteomes" id="UP000480929">
    <property type="component" value="Unassembled WGS sequence"/>
</dbReference>
<dbReference type="SUPFAM" id="SSF54001">
    <property type="entry name" value="Cysteine proteinases"/>
    <property type="match status" value="1"/>
</dbReference>
<accession>A0A6N7S1R5</accession>
<dbReference type="EMBL" id="WKPI01000001">
    <property type="protein sequence ID" value="MSC31628.1"/>
    <property type="molecule type" value="Genomic_DNA"/>
</dbReference>
<dbReference type="PANTHER" id="PTHR46333:SF2">
    <property type="entry name" value="CYTOKINESIS PROTEIN 3"/>
    <property type="match status" value="1"/>
</dbReference>
<dbReference type="PANTHER" id="PTHR46333">
    <property type="entry name" value="CYTOKINESIS PROTEIN 3"/>
    <property type="match status" value="1"/>
</dbReference>
<dbReference type="AlphaFoldDB" id="A0A6N7S1R5"/>
<dbReference type="GeneID" id="42456610"/>
<organism evidence="3 5">
    <name type="scientific">Holdemania massiliensis</name>
    <dbReference type="NCBI Taxonomy" id="1468449"/>
    <lineage>
        <taxon>Bacteria</taxon>
        <taxon>Bacillati</taxon>
        <taxon>Bacillota</taxon>
        <taxon>Erysipelotrichia</taxon>
        <taxon>Erysipelotrichales</taxon>
        <taxon>Erysipelotrichaceae</taxon>
        <taxon>Holdemania</taxon>
    </lineage>
</organism>
<evidence type="ECO:0000313" key="5">
    <source>
        <dbReference type="Proteomes" id="UP000433575"/>
    </source>
</evidence>
<keyword evidence="6" id="KW-1185">Reference proteome</keyword>
<proteinExistence type="predicted"/>